<evidence type="ECO:0000256" key="3">
    <source>
        <dbReference type="ARBA" id="ARBA00022692"/>
    </source>
</evidence>
<evidence type="ECO:0000256" key="9">
    <source>
        <dbReference type="ARBA" id="ARBA00023180"/>
    </source>
</evidence>
<feature type="chain" id="PRO_5032593994" description="non-specific serine/threonine protein kinase" evidence="12">
    <location>
        <begin position="22"/>
        <end position="1557"/>
    </location>
</feature>
<evidence type="ECO:0000256" key="4">
    <source>
        <dbReference type="ARBA" id="ARBA00022729"/>
    </source>
</evidence>
<evidence type="ECO:0000256" key="12">
    <source>
        <dbReference type="SAM" id="SignalP"/>
    </source>
</evidence>
<evidence type="ECO:0000256" key="8">
    <source>
        <dbReference type="ARBA" id="ARBA00023170"/>
    </source>
</evidence>
<keyword evidence="3" id="KW-0812">Transmembrane</keyword>
<dbReference type="EC" id="2.7.11.1" evidence="2"/>
<comment type="catalytic activity">
    <reaction evidence="11">
        <text>L-seryl-[protein] + ATP = O-phospho-L-seryl-[protein] + ADP + H(+)</text>
        <dbReference type="Rhea" id="RHEA:17989"/>
        <dbReference type="Rhea" id="RHEA-COMP:9863"/>
        <dbReference type="Rhea" id="RHEA-COMP:11604"/>
        <dbReference type="ChEBI" id="CHEBI:15378"/>
        <dbReference type="ChEBI" id="CHEBI:29999"/>
        <dbReference type="ChEBI" id="CHEBI:30616"/>
        <dbReference type="ChEBI" id="CHEBI:83421"/>
        <dbReference type="ChEBI" id="CHEBI:456216"/>
        <dbReference type="EC" id="2.7.11.1"/>
    </reaction>
</comment>
<evidence type="ECO:0000256" key="2">
    <source>
        <dbReference type="ARBA" id="ARBA00012513"/>
    </source>
</evidence>
<dbReference type="Pfam" id="PF13540">
    <property type="entry name" value="RCC1_2"/>
    <property type="match status" value="3"/>
</dbReference>
<dbReference type="GO" id="GO:0016020">
    <property type="term" value="C:membrane"/>
    <property type="evidence" value="ECO:0007669"/>
    <property type="project" value="UniProtKB-SubCell"/>
</dbReference>
<feature type="domain" description="Pesticidal crystal protein Cry22Aa Ig-like" evidence="13">
    <location>
        <begin position="244"/>
        <end position="315"/>
    </location>
</feature>
<feature type="domain" description="Pesticidal crystal protein Cry22Aa Ig-like" evidence="13">
    <location>
        <begin position="324"/>
        <end position="392"/>
    </location>
</feature>
<dbReference type="Gene3D" id="2.130.10.30">
    <property type="entry name" value="Regulator of chromosome condensation 1/beta-lactamase-inhibitor protein II"/>
    <property type="match status" value="2"/>
</dbReference>
<dbReference type="InterPro" id="IPR013783">
    <property type="entry name" value="Ig-like_fold"/>
</dbReference>
<dbReference type="Gene3D" id="2.60.40.10">
    <property type="entry name" value="Immunoglobulins"/>
    <property type="match status" value="2"/>
</dbReference>
<dbReference type="PANTHER" id="PTHR47460">
    <property type="entry name" value="SERINE/THREONINE-PROTEIN KINASE-LIKE PROTEIN ACR4"/>
    <property type="match status" value="1"/>
</dbReference>
<evidence type="ECO:0000313" key="14">
    <source>
        <dbReference type="EMBL" id="CAE7207656.1"/>
    </source>
</evidence>
<dbReference type="OrthoDB" id="61110at2759"/>
<comment type="caution">
    <text evidence="14">The sequence shown here is derived from an EMBL/GenBank/DDBJ whole genome shotgun (WGS) entry which is preliminary data.</text>
</comment>
<keyword evidence="4 12" id="KW-0732">Signal</keyword>
<keyword evidence="6" id="KW-0472">Membrane</keyword>
<dbReference type="GO" id="GO:0004674">
    <property type="term" value="F:protein serine/threonine kinase activity"/>
    <property type="evidence" value="ECO:0007669"/>
    <property type="project" value="UniProtKB-KW"/>
</dbReference>
<keyword evidence="7" id="KW-1015">Disulfide bond</keyword>
<organism evidence="14 15">
    <name type="scientific">Symbiodinium natans</name>
    <dbReference type="NCBI Taxonomy" id="878477"/>
    <lineage>
        <taxon>Eukaryota</taxon>
        <taxon>Sar</taxon>
        <taxon>Alveolata</taxon>
        <taxon>Dinophyceae</taxon>
        <taxon>Suessiales</taxon>
        <taxon>Symbiodiniaceae</taxon>
        <taxon>Symbiodinium</taxon>
    </lineage>
</organism>
<evidence type="ECO:0000256" key="7">
    <source>
        <dbReference type="ARBA" id="ARBA00023157"/>
    </source>
</evidence>
<evidence type="ECO:0000256" key="1">
    <source>
        <dbReference type="ARBA" id="ARBA00004479"/>
    </source>
</evidence>
<dbReference type="EMBL" id="CAJNDS010000448">
    <property type="protein sequence ID" value="CAE7207656.1"/>
    <property type="molecule type" value="Genomic_DNA"/>
</dbReference>
<gene>
    <name evidence="14" type="primary">CCR3</name>
    <name evidence="14" type="ORF">SNAT2548_LOCUS6721</name>
</gene>
<dbReference type="Proteomes" id="UP000604046">
    <property type="component" value="Unassembled WGS sequence"/>
</dbReference>
<proteinExistence type="predicted"/>
<comment type="catalytic activity">
    <reaction evidence="10">
        <text>L-threonyl-[protein] + ATP = O-phospho-L-threonyl-[protein] + ADP + H(+)</text>
        <dbReference type="Rhea" id="RHEA:46608"/>
        <dbReference type="Rhea" id="RHEA-COMP:11060"/>
        <dbReference type="Rhea" id="RHEA-COMP:11605"/>
        <dbReference type="ChEBI" id="CHEBI:15378"/>
        <dbReference type="ChEBI" id="CHEBI:30013"/>
        <dbReference type="ChEBI" id="CHEBI:30616"/>
        <dbReference type="ChEBI" id="CHEBI:61977"/>
        <dbReference type="ChEBI" id="CHEBI:456216"/>
        <dbReference type="EC" id="2.7.11.1"/>
    </reaction>
</comment>
<evidence type="ECO:0000256" key="5">
    <source>
        <dbReference type="ARBA" id="ARBA00022989"/>
    </source>
</evidence>
<dbReference type="PANTHER" id="PTHR47460:SF1">
    <property type="entry name" value="SERINE_THREONINE-PROTEIN KINASE-LIKE PROTEIN ACR4"/>
    <property type="match status" value="1"/>
</dbReference>
<evidence type="ECO:0000259" key="13">
    <source>
        <dbReference type="Pfam" id="PF16403"/>
    </source>
</evidence>
<keyword evidence="8" id="KW-0675">Receptor</keyword>
<dbReference type="SUPFAM" id="SSF50985">
    <property type="entry name" value="RCC1/BLIP-II"/>
    <property type="match status" value="2"/>
</dbReference>
<dbReference type="InterPro" id="IPR032179">
    <property type="entry name" value="Cry22Aa_Ig-like"/>
</dbReference>
<evidence type="ECO:0000313" key="15">
    <source>
        <dbReference type="Proteomes" id="UP000604046"/>
    </source>
</evidence>
<comment type="subcellular location">
    <subcellularLocation>
        <location evidence="1">Membrane</location>
        <topology evidence="1">Single-pass type I membrane protein</topology>
    </subcellularLocation>
</comment>
<dbReference type="Pfam" id="PF16403">
    <property type="entry name" value="Bact_surface_Ig-like"/>
    <property type="match status" value="2"/>
</dbReference>
<dbReference type="InterPro" id="IPR009091">
    <property type="entry name" value="RCC1/BLIP-II"/>
</dbReference>
<evidence type="ECO:0000256" key="10">
    <source>
        <dbReference type="ARBA" id="ARBA00047899"/>
    </source>
</evidence>
<protein>
    <recommendedName>
        <fullName evidence="2">non-specific serine/threonine protein kinase</fullName>
        <ecNumber evidence="2">2.7.11.1</ecNumber>
    </recommendedName>
</protein>
<sequence>MPSSLHFWHWLACALLTCGRAGNVQVLNVDPQGSGACPGSWQITTGTAGNQVCVRSGFPSSSTSVDTLGAMSQAGNVKGRRIYDRIFGTAKIYQKGSTDAFETGVRDSSGIDSSDYVDGMSVTIGTPRLHIFTLALGTSYDTALGTGGMCPCDAVTQSPQCGGDPVPGFLSGESVICDSGTLGSASLLWGSRLVQTTFDVAVSVTAADVEVRLMCDAVSTNEDVGVLELLVYVQEIEDNTPPQLTLLGSSPLKVEVESLFSDPGATCVDDVDGVLNSNITVVGQVNTSQLGEQVIVYFCEDSYENSVNQTRVIIVLDSEIPVLEMEGDARVCLEEGVPYVEQGATCTDAVDGTYPATVAGAVNPDVLGNYTIWYSCSDSAGNNVTVLRTVTVVSSDMPGNLFLTSFSVDIGGTTSLAPQVQAVGVDPATDFAFNWSEDVIASPEFCRFISVYESLHDGSLSLIKQYEGYSLFSFSSVLADGQLQLAQGSDASLNAGLKDTTSYTIVLDELLVRDLSGLGNARQTLHLVTGDYSPPVLLESRPPAMHPAWPLAAGVLLRFDEPISVGNASLRILDLYLGIEEVVPCNGSTSSQGLSVEVSGNSLQVLGVDAIWQPCADFRLAVDAACVLDVSPNANPFQGHGLSFATSCVISVSPARNSLQVSPHSPLVFTFSEPVEWTSSNASGVLIRIVDERELRVGPSDWPYVYTLDATLTVDLACVTKYCAIHRAIPNVTAHFSSGLCSGLLPQQCRGKLHQVVLEGGLLSRANDSWPVASILNGTEVPAELLEDPYYFTLEPIDATAPTLLAMDVTLASQSQVDVLVAIDEGGHVYCAAWALAGPGPCSDVELLVEYSNDVCNQTQVECRNCDAPSFGCFDRSSMWVDDGCSARFRLEGVELDCQSGELDTTIHDAAFQSALSLGHRHACALRKADETAVCWGKADNIDPVTFAAPSGTFSSIAAGFQHTCAIRGTGDVLCWGTDVHGETAGPGTSDAFDYITSGYHFSCALRVVDRNAVCWGLDDSGQATPPAVQLLTVSAGYRHACGIRLSDYSVVCWGLNDLGQASPPAGEFLAVSDRGEEMYHGSLSSGWWHTCAVQKADASIVCWGDNSNGQTDAPQDAAQFLQVVAGRAHACGVQRVLAGQGPGVVKNGTVRCWGLDDYGQSSPPSSLPKVGGIAADDDYTCGLAIQDGLPYCWGKDDFNQASPPSEHLGLPDEFANVTCETDTTASSKRIKGLSGVRDASDEVSVTYNSTRGCAEGHLSLIGLQEGASYGVYCTAEDDELPTPNVLSDQVVAAAGQSVTMPDRTPPTLTIMRVDAGVAGASLEVLLSEPGLQVCCVAVLDRHPPLSGSELLKVGTFGQASSSGNVATVRLEGLFPDTEYDAYCVGEDLAGNWGSDLSILQSKRDFHVLRDLTPPQLLSTDPSSGATVSCTPDGLAPGCLVQPLVLRFDEDIFRGAGNLTAVCLNNPGICVDVVMPMEVETGQTGTSAIQHADITVNFLVPLSDASNFKIVIDSGALQDMAGNPVSLSDTCQFWVPQGAESARPDTCAGTFTFWTPS</sequence>
<accession>A0A812JF77</accession>
<feature type="signal peptide" evidence="12">
    <location>
        <begin position="1"/>
        <end position="21"/>
    </location>
</feature>
<keyword evidence="9" id="KW-0325">Glycoprotein</keyword>
<evidence type="ECO:0000256" key="6">
    <source>
        <dbReference type="ARBA" id="ARBA00023136"/>
    </source>
</evidence>
<evidence type="ECO:0000256" key="11">
    <source>
        <dbReference type="ARBA" id="ARBA00048679"/>
    </source>
</evidence>
<reference evidence="14" key="1">
    <citation type="submission" date="2021-02" db="EMBL/GenBank/DDBJ databases">
        <authorList>
            <person name="Dougan E. K."/>
            <person name="Rhodes N."/>
            <person name="Thang M."/>
            <person name="Chan C."/>
        </authorList>
    </citation>
    <scope>NUCLEOTIDE SEQUENCE</scope>
</reference>
<name>A0A812JF77_9DINO</name>
<keyword evidence="5" id="KW-1133">Transmembrane helix</keyword>
<keyword evidence="15" id="KW-1185">Reference proteome</keyword>